<evidence type="ECO:0000313" key="8">
    <source>
        <dbReference type="Proteomes" id="UP000824258"/>
    </source>
</evidence>
<dbReference type="PIRSF" id="PIRSF039137">
    <property type="entry name" value="ABC_branched_ATPase"/>
    <property type="match status" value="1"/>
</dbReference>
<name>A0A9D1A9I5_9FIRM</name>
<evidence type="ECO:0000256" key="3">
    <source>
        <dbReference type="ARBA" id="ARBA00022741"/>
    </source>
</evidence>
<keyword evidence="5" id="KW-0029">Amino-acid transport</keyword>
<evidence type="ECO:0000259" key="6">
    <source>
        <dbReference type="PROSITE" id="PS50893"/>
    </source>
</evidence>
<dbReference type="AlphaFoldDB" id="A0A9D1A9I5"/>
<evidence type="ECO:0000256" key="1">
    <source>
        <dbReference type="ARBA" id="ARBA00005417"/>
    </source>
</evidence>
<dbReference type="PROSITE" id="PS50893">
    <property type="entry name" value="ABC_TRANSPORTER_2"/>
    <property type="match status" value="1"/>
</dbReference>
<gene>
    <name evidence="7" type="ORF">IAA70_07950</name>
</gene>
<evidence type="ECO:0000256" key="5">
    <source>
        <dbReference type="ARBA" id="ARBA00022970"/>
    </source>
</evidence>
<evidence type="ECO:0000256" key="4">
    <source>
        <dbReference type="ARBA" id="ARBA00022840"/>
    </source>
</evidence>
<accession>A0A9D1A9I5</accession>
<dbReference type="GO" id="GO:0005524">
    <property type="term" value="F:ATP binding"/>
    <property type="evidence" value="ECO:0007669"/>
    <property type="project" value="UniProtKB-KW"/>
</dbReference>
<sequence>MTTKQKILEVRGLHTYYGSIHALKGIDLDVYEGELVTLIGSNGAGKSTTLGSIAGIVPASEGQIIFMGKDITKMKPSDITKLGIGVSPEGREVFGGLSVEENLKIGAYTRKDPKEIAASFEEVYELFPRLAERRKQSAGTLSGGEQQMLAVGRAMMSKPKLLLLDEPSMGLAPNLVEMIFRLILKINKRGTTVLLIEQNANMALQIADRGYVLETGRVTMVDDAKALQANDDVRKAYLGSAQ</sequence>
<keyword evidence="2" id="KW-0813">Transport</keyword>
<dbReference type="PANTHER" id="PTHR43820:SF4">
    <property type="entry name" value="HIGH-AFFINITY BRANCHED-CHAIN AMINO ACID TRANSPORT ATP-BINDING PROTEIN LIVF"/>
    <property type="match status" value="1"/>
</dbReference>
<dbReference type="EMBL" id="DVGD01000260">
    <property type="protein sequence ID" value="HIR10322.1"/>
    <property type="molecule type" value="Genomic_DNA"/>
</dbReference>
<feature type="domain" description="ABC transporter" evidence="6">
    <location>
        <begin position="8"/>
        <end position="240"/>
    </location>
</feature>
<dbReference type="InterPro" id="IPR003439">
    <property type="entry name" value="ABC_transporter-like_ATP-bd"/>
</dbReference>
<dbReference type="GO" id="GO:0015807">
    <property type="term" value="P:L-amino acid transport"/>
    <property type="evidence" value="ECO:0007669"/>
    <property type="project" value="TreeGrafter"/>
</dbReference>
<dbReference type="PANTHER" id="PTHR43820">
    <property type="entry name" value="HIGH-AFFINITY BRANCHED-CHAIN AMINO ACID TRANSPORT ATP-BINDING PROTEIN LIVF"/>
    <property type="match status" value="1"/>
</dbReference>
<dbReference type="InterPro" id="IPR017871">
    <property type="entry name" value="ABC_transporter-like_CS"/>
</dbReference>
<evidence type="ECO:0000256" key="2">
    <source>
        <dbReference type="ARBA" id="ARBA00022448"/>
    </source>
</evidence>
<comment type="similarity">
    <text evidence="1">Belongs to the ABC transporter superfamily.</text>
</comment>
<organism evidence="7 8">
    <name type="scientific">Candidatus Avoscillospira stercoripullorum</name>
    <dbReference type="NCBI Taxonomy" id="2840709"/>
    <lineage>
        <taxon>Bacteria</taxon>
        <taxon>Bacillati</taxon>
        <taxon>Bacillota</taxon>
        <taxon>Clostridia</taxon>
        <taxon>Eubacteriales</taxon>
        <taxon>Oscillospiraceae</taxon>
        <taxon>Oscillospiraceae incertae sedis</taxon>
        <taxon>Candidatus Avoscillospira</taxon>
    </lineage>
</organism>
<keyword evidence="4 7" id="KW-0067">ATP-binding</keyword>
<comment type="caution">
    <text evidence="7">The sequence shown here is derived from an EMBL/GenBank/DDBJ whole genome shotgun (WGS) entry which is preliminary data.</text>
</comment>
<dbReference type="SMART" id="SM00382">
    <property type="entry name" value="AAA"/>
    <property type="match status" value="1"/>
</dbReference>
<dbReference type="InterPro" id="IPR027417">
    <property type="entry name" value="P-loop_NTPase"/>
</dbReference>
<dbReference type="Proteomes" id="UP000824258">
    <property type="component" value="Unassembled WGS sequence"/>
</dbReference>
<proteinExistence type="inferred from homology"/>
<dbReference type="GO" id="GO:0016887">
    <property type="term" value="F:ATP hydrolysis activity"/>
    <property type="evidence" value="ECO:0007669"/>
    <property type="project" value="InterPro"/>
</dbReference>
<dbReference type="PROSITE" id="PS00211">
    <property type="entry name" value="ABC_TRANSPORTER_1"/>
    <property type="match status" value="1"/>
</dbReference>
<evidence type="ECO:0000313" key="7">
    <source>
        <dbReference type="EMBL" id="HIR10322.1"/>
    </source>
</evidence>
<dbReference type="GO" id="GO:0015658">
    <property type="term" value="F:branched-chain amino acid transmembrane transporter activity"/>
    <property type="evidence" value="ECO:0007669"/>
    <property type="project" value="InterPro"/>
</dbReference>
<dbReference type="Gene3D" id="3.40.50.300">
    <property type="entry name" value="P-loop containing nucleotide triphosphate hydrolases"/>
    <property type="match status" value="1"/>
</dbReference>
<reference evidence="7" key="1">
    <citation type="submission" date="2020-10" db="EMBL/GenBank/DDBJ databases">
        <authorList>
            <person name="Gilroy R."/>
        </authorList>
    </citation>
    <scope>NUCLEOTIDE SEQUENCE</scope>
    <source>
        <strain evidence="7">ChiHjej9B8-7071</strain>
    </source>
</reference>
<dbReference type="Pfam" id="PF00005">
    <property type="entry name" value="ABC_tran"/>
    <property type="match status" value="1"/>
</dbReference>
<dbReference type="InterPro" id="IPR030660">
    <property type="entry name" value="ABC_branched_ATPase_LivF/BraG"/>
</dbReference>
<dbReference type="CDD" id="cd03224">
    <property type="entry name" value="ABC_TM1139_LivF_branched"/>
    <property type="match status" value="1"/>
</dbReference>
<dbReference type="InterPro" id="IPR052156">
    <property type="entry name" value="BCAA_Transport_ATP-bd_LivF"/>
</dbReference>
<keyword evidence="3" id="KW-0547">Nucleotide-binding</keyword>
<reference evidence="7" key="2">
    <citation type="journal article" date="2021" name="PeerJ">
        <title>Extensive microbial diversity within the chicken gut microbiome revealed by metagenomics and culture.</title>
        <authorList>
            <person name="Gilroy R."/>
            <person name="Ravi A."/>
            <person name="Getino M."/>
            <person name="Pursley I."/>
            <person name="Horton D.L."/>
            <person name="Alikhan N.F."/>
            <person name="Baker D."/>
            <person name="Gharbi K."/>
            <person name="Hall N."/>
            <person name="Watson M."/>
            <person name="Adriaenssens E.M."/>
            <person name="Foster-Nyarko E."/>
            <person name="Jarju S."/>
            <person name="Secka A."/>
            <person name="Antonio M."/>
            <person name="Oren A."/>
            <person name="Chaudhuri R.R."/>
            <person name="La Ragione R."/>
            <person name="Hildebrand F."/>
            <person name="Pallen M.J."/>
        </authorList>
    </citation>
    <scope>NUCLEOTIDE SEQUENCE</scope>
    <source>
        <strain evidence="7">ChiHjej9B8-7071</strain>
    </source>
</reference>
<dbReference type="SUPFAM" id="SSF52540">
    <property type="entry name" value="P-loop containing nucleoside triphosphate hydrolases"/>
    <property type="match status" value="1"/>
</dbReference>
<dbReference type="InterPro" id="IPR003593">
    <property type="entry name" value="AAA+_ATPase"/>
</dbReference>
<protein>
    <submittedName>
        <fullName evidence="7">ABC transporter ATP-binding protein</fullName>
    </submittedName>
</protein>